<reference evidence="1 2" key="1">
    <citation type="submission" date="2021-06" db="EMBL/GenBank/DDBJ databases">
        <title>Caerostris extrusa draft genome.</title>
        <authorList>
            <person name="Kono N."/>
            <person name="Arakawa K."/>
        </authorList>
    </citation>
    <scope>NUCLEOTIDE SEQUENCE [LARGE SCALE GENOMIC DNA]</scope>
</reference>
<gene>
    <name evidence="1" type="ORF">CEXT_641631</name>
</gene>
<comment type="caution">
    <text evidence="1">The sequence shown here is derived from an EMBL/GenBank/DDBJ whole genome shotgun (WGS) entry which is preliminary data.</text>
</comment>
<name>A0AAV4V3C6_CAEEX</name>
<evidence type="ECO:0000313" key="1">
    <source>
        <dbReference type="EMBL" id="GIY64631.1"/>
    </source>
</evidence>
<sequence>MLEVCPRMAYQMTFIPDRTVKRRIRITSVIEQSILLVSPDRNICPQNPARPAQERTARNLERDSLGQVRSTGLISPRGISRGEGLTRGHLPIRFIIPFDGQCFKWHGHLDMVFSEAEIWSIVIVKFQ</sequence>
<keyword evidence="2" id="KW-1185">Reference proteome</keyword>
<dbReference type="AlphaFoldDB" id="A0AAV4V3C6"/>
<dbReference type="EMBL" id="BPLR01013903">
    <property type="protein sequence ID" value="GIY64631.1"/>
    <property type="molecule type" value="Genomic_DNA"/>
</dbReference>
<proteinExistence type="predicted"/>
<accession>A0AAV4V3C6</accession>
<organism evidence="1 2">
    <name type="scientific">Caerostris extrusa</name>
    <name type="common">Bark spider</name>
    <name type="synonym">Caerostris bankana</name>
    <dbReference type="NCBI Taxonomy" id="172846"/>
    <lineage>
        <taxon>Eukaryota</taxon>
        <taxon>Metazoa</taxon>
        <taxon>Ecdysozoa</taxon>
        <taxon>Arthropoda</taxon>
        <taxon>Chelicerata</taxon>
        <taxon>Arachnida</taxon>
        <taxon>Araneae</taxon>
        <taxon>Araneomorphae</taxon>
        <taxon>Entelegynae</taxon>
        <taxon>Araneoidea</taxon>
        <taxon>Araneidae</taxon>
        <taxon>Caerostris</taxon>
    </lineage>
</organism>
<dbReference type="Proteomes" id="UP001054945">
    <property type="component" value="Unassembled WGS sequence"/>
</dbReference>
<evidence type="ECO:0000313" key="2">
    <source>
        <dbReference type="Proteomes" id="UP001054945"/>
    </source>
</evidence>
<protein>
    <submittedName>
        <fullName evidence="1">Uncharacterized protein</fullName>
    </submittedName>
</protein>